<accession>A0A119HFM5</accession>
<protein>
    <submittedName>
        <fullName evidence="1">Uncharacterized protein</fullName>
    </submittedName>
</protein>
<organism evidence="1 2">
    <name type="scientific">Burkholderia ubonensis</name>
    <dbReference type="NCBI Taxonomy" id="101571"/>
    <lineage>
        <taxon>Bacteria</taxon>
        <taxon>Pseudomonadati</taxon>
        <taxon>Pseudomonadota</taxon>
        <taxon>Betaproteobacteria</taxon>
        <taxon>Burkholderiales</taxon>
        <taxon>Burkholderiaceae</taxon>
        <taxon>Burkholderia</taxon>
        <taxon>Burkholderia cepacia complex</taxon>
    </lineage>
</organism>
<dbReference type="AlphaFoldDB" id="A0A119HFM5"/>
<sequence>MNVLIVAEKPLISRSIAPAARRHWPQDSITFVHAVPYGNIGFRYPRGLKLDEFPLLSEPRDKLVSWEEWACAPLKLTSDASLVPEVMSRELFITADIIVCACDADHTGAVGFEVLMRQVFGDDRALDCPALVIHSLYEVDVEKAFAQLMPVREAYSSSLEYGRTKRYFDWNWNANSLAILGDVQRRVGAPGNAPPMSKYALQLLYGLRARQPMTEGRIVNLMQNWPGTGRYKPATGERRPQLGSPASVSPIIENLLFSGFLETTVVAGRAHLGLSGRGRALLNLLHPDCEDADLPFRLHAWCEQGAAAKPAIDRYIKTFFGKQKRFAPHAQAT</sequence>
<proteinExistence type="predicted"/>
<evidence type="ECO:0000313" key="2">
    <source>
        <dbReference type="Proteomes" id="UP000060630"/>
    </source>
</evidence>
<dbReference type="Proteomes" id="UP000060630">
    <property type="component" value="Unassembled WGS sequence"/>
</dbReference>
<reference evidence="1 2" key="1">
    <citation type="submission" date="2015-11" db="EMBL/GenBank/DDBJ databases">
        <title>Expanding the genomic diversity of Burkholderia species for the development of highly accurate diagnostics.</title>
        <authorList>
            <person name="Sahl J."/>
            <person name="Keim P."/>
            <person name="Wagner D."/>
        </authorList>
    </citation>
    <scope>NUCLEOTIDE SEQUENCE [LARGE SCALE GENOMIC DNA]</scope>
    <source>
        <strain evidence="1 2">MSMB2087WGS</strain>
    </source>
</reference>
<dbReference type="RefSeq" id="WP_060192546.1">
    <property type="nucleotide sequence ID" value="NZ_LPHD01000049.1"/>
</dbReference>
<evidence type="ECO:0000313" key="1">
    <source>
        <dbReference type="EMBL" id="KWA84149.1"/>
    </source>
</evidence>
<dbReference type="EMBL" id="LPHD01000049">
    <property type="protein sequence ID" value="KWA84149.1"/>
    <property type="molecule type" value="Genomic_DNA"/>
</dbReference>
<gene>
    <name evidence="1" type="ORF">WL29_22560</name>
</gene>
<name>A0A119HFM5_9BURK</name>
<comment type="caution">
    <text evidence="1">The sequence shown here is derived from an EMBL/GenBank/DDBJ whole genome shotgun (WGS) entry which is preliminary data.</text>
</comment>